<feature type="binding site" evidence="9">
    <location>
        <position position="105"/>
    </location>
    <ligand>
        <name>Mg(2+)</name>
        <dbReference type="ChEBI" id="CHEBI:18420"/>
        <label>1</label>
    </ligand>
</feature>
<evidence type="ECO:0000313" key="13">
    <source>
        <dbReference type="Proteomes" id="UP000199236"/>
    </source>
</evidence>
<comment type="cofactor">
    <cofactor evidence="2 9">
        <name>Mg(2+)</name>
        <dbReference type="ChEBI" id="CHEBI:18420"/>
    </cofactor>
</comment>
<dbReference type="NCBIfam" id="TIGR00052">
    <property type="entry name" value="nudix-type nucleoside diphosphatase, YffH/AdpP family"/>
    <property type="match status" value="1"/>
</dbReference>
<accession>A0A1I5K6V5</accession>
<dbReference type="GO" id="GO:0019693">
    <property type="term" value="P:ribose phosphate metabolic process"/>
    <property type="evidence" value="ECO:0007669"/>
    <property type="project" value="TreeGrafter"/>
</dbReference>
<dbReference type="InterPro" id="IPR015797">
    <property type="entry name" value="NUDIX_hydrolase-like_dom_sf"/>
</dbReference>
<proteinExistence type="inferred from homology"/>
<dbReference type="PROSITE" id="PS51462">
    <property type="entry name" value="NUDIX"/>
    <property type="match status" value="1"/>
</dbReference>
<feature type="binding site" evidence="9">
    <location>
        <position position="153"/>
    </location>
    <ligand>
        <name>Mg(2+)</name>
        <dbReference type="ChEBI" id="CHEBI:18420"/>
        <label>1</label>
    </ligand>
</feature>
<feature type="short sequence motif" description="Nudix box" evidence="10">
    <location>
        <begin position="85"/>
        <end position="108"/>
    </location>
</feature>
<sequence length="194" mass="21889">MSDRHKLLSRETLCILDKGTIDLTTVQTVHDDGREHVISEPIWADRDSIAVLPYDAEKKTVLLVRQMRTAVYLRDQALILEACAGGIEATDASVEEACRREAEEELGVSLDALEKVGQVFINPARMVEKANLFLAPYQSGQQHPEDRHQDEDEDIEVVEVSTKTIKKWLDEGNIRCPRLLILAQALMSRHANVF</sequence>
<dbReference type="Pfam" id="PF00293">
    <property type="entry name" value="NUDIX"/>
    <property type="match status" value="1"/>
</dbReference>
<evidence type="ECO:0000256" key="5">
    <source>
        <dbReference type="ARBA" id="ARBA00016377"/>
    </source>
</evidence>
<dbReference type="PANTHER" id="PTHR11839">
    <property type="entry name" value="UDP/ADP-SUGAR PYROPHOSPHATASE"/>
    <property type="match status" value="1"/>
</dbReference>
<evidence type="ECO:0000256" key="8">
    <source>
        <dbReference type="ARBA" id="ARBA00032272"/>
    </source>
</evidence>
<feature type="binding site" evidence="9">
    <location>
        <position position="84"/>
    </location>
    <ligand>
        <name>Mg(2+)</name>
        <dbReference type="ChEBI" id="CHEBI:18420"/>
        <label>1</label>
    </ligand>
</feature>
<dbReference type="GO" id="GO:0005829">
    <property type="term" value="C:cytosol"/>
    <property type="evidence" value="ECO:0007669"/>
    <property type="project" value="TreeGrafter"/>
</dbReference>
<evidence type="ECO:0000256" key="9">
    <source>
        <dbReference type="PIRSR" id="PIRSR604385-2"/>
    </source>
</evidence>
<dbReference type="GO" id="GO:0006753">
    <property type="term" value="P:nucleoside phosphate metabolic process"/>
    <property type="evidence" value="ECO:0007669"/>
    <property type="project" value="TreeGrafter"/>
</dbReference>
<evidence type="ECO:0000259" key="11">
    <source>
        <dbReference type="PROSITE" id="PS51462"/>
    </source>
</evidence>
<organism evidence="12 13">
    <name type="scientific">Cohaesibacter marisflavi</name>
    <dbReference type="NCBI Taxonomy" id="655353"/>
    <lineage>
        <taxon>Bacteria</taxon>
        <taxon>Pseudomonadati</taxon>
        <taxon>Pseudomonadota</taxon>
        <taxon>Alphaproteobacteria</taxon>
        <taxon>Hyphomicrobiales</taxon>
        <taxon>Cohaesibacteraceae</taxon>
    </lineage>
</organism>
<comment type="catalytic activity">
    <reaction evidence="1">
        <text>GDP-alpha-D-mannose + H2O = alpha-D-mannose 1-phosphate + GMP + 2 H(+)</text>
        <dbReference type="Rhea" id="RHEA:27978"/>
        <dbReference type="ChEBI" id="CHEBI:15377"/>
        <dbReference type="ChEBI" id="CHEBI:15378"/>
        <dbReference type="ChEBI" id="CHEBI:57527"/>
        <dbReference type="ChEBI" id="CHEBI:58115"/>
        <dbReference type="ChEBI" id="CHEBI:58409"/>
    </reaction>
</comment>
<dbReference type="InterPro" id="IPR004385">
    <property type="entry name" value="NDP_pyrophosphatase"/>
</dbReference>
<evidence type="ECO:0000256" key="2">
    <source>
        <dbReference type="ARBA" id="ARBA00001946"/>
    </source>
</evidence>
<comment type="similarity">
    <text evidence="3">Belongs to the Nudix hydrolase family. NudK subfamily.</text>
</comment>
<dbReference type="Gene3D" id="3.90.79.10">
    <property type="entry name" value="Nucleoside Triphosphate Pyrophosphohydrolase"/>
    <property type="match status" value="1"/>
</dbReference>
<keyword evidence="9" id="KW-0460">Magnesium</keyword>
<dbReference type="PANTHER" id="PTHR11839:SF18">
    <property type="entry name" value="NUDIX HYDROLASE DOMAIN-CONTAINING PROTEIN"/>
    <property type="match status" value="1"/>
</dbReference>
<reference evidence="12 13" key="1">
    <citation type="submission" date="2016-10" db="EMBL/GenBank/DDBJ databases">
        <authorList>
            <person name="de Groot N.N."/>
        </authorList>
    </citation>
    <scope>NUCLEOTIDE SEQUENCE [LARGE SCALE GENOMIC DNA]</scope>
    <source>
        <strain evidence="12 13">CGMCC 1.9157</strain>
    </source>
</reference>
<dbReference type="GO" id="GO:0046872">
    <property type="term" value="F:metal ion binding"/>
    <property type="evidence" value="ECO:0007669"/>
    <property type="project" value="UniProtKB-KW"/>
</dbReference>
<dbReference type="GO" id="GO:0016818">
    <property type="term" value="F:hydrolase activity, acting on acid anhydrides, in phosphorus-containing anhydrides"/>
    <property type="evidence" value="ECO:0007669"/>
    <property type="project" value="InterPro"/>
</dbReference>
<protein>
    <recommendedName>
        <fullName evidence="5">GDP-mannose pyrophosphatase</fullName>
    </recommendedName>
    <alternativeName>
        <fullName evidence="7">GDP-mannose hydrolase</fullName>
    </alternativeName>
    <alternativeName>
        <fullName evidence="8">GDPMK</fullName>
    </alternativeName>
</protein>
<keyword evidence="6" id="KW-0378">Hydrolase</keyword>
<dbReference type="EMBL" id="FOVR01000013">
    <property type="protein sequence ID" value="SFO80785.1"/>
    <property type="molecule type" value="Genomic_DNA"/>
</dbReference>
<dbReference type="RefSeq" id="WP_090074920.1">
    <property type="nucleotide sequence ID" value="NZ_FOVR01000013.1"/>
</dbReference>
<evidence type="ECO:0000256" key="3">
    <source>
        <dbReference type="ARBA" id="ARBA00007275"/>
    </source>
</evidence>
<comment type="subunit">
    <text evidence="4">Homodimer.</text>
</comment>
<evidence type="ECO:0000256" key="7">
    <source>
        <dbReference type="ARBA" id="ARBA00032162"/>
    </source>
</evidence>
<evidence type="ECO:0000256" key="1">
    <source>
        <dbReference type="ARBA" id="ARBA00000847"/>
    </source>
</evidence>
<name>A0A1I5K6V5_9HYPH</name>
<dbReference type="OrthoDB" id="5292471at2"/>
<evidence type="ECO:0000256" key="10">
    <source>
        <dbReference type="PIRSR" id="PIRSR604385-3"/>
    </source>
</evidence>
<dbReference type="STRING" id="655353.SAMN04488056_11358"/>
<feature type="domain" description="Nudix hydrolase" evidence="11">
    <location>
        <begin position="44"/>
        <end position="182"/>
    </location>
</feature>
<dbReference type="Proteomes" id="UP000199236">
    <property type="component" value="Unassembled WGS sequence"/>
</dbReference>
<dbReference type="SUPFAM" id="SSF55811">
    <property type="entry name" value="Nudix"/>
    <property type="match status" value="1"/>
</dbReference>
<evidence type="ECO:0000256" key="4">
    <source>
        <dbReference type="ARBA" id="ARBA00011738"/>
    </source>
</evidence>
<evidence type="ECO:0000313" key="12">
    <source>
        <dbReference type="EMBL" id="SFO80785.1"/>
    </source>
</evidence>
<keyword evidence="13" id="KW-1185">Reference proteome</keyword>
<gene>
    <name evidence="12" type="ORF">SAMN04488056_11358</name>
</gene>
<dbReference type="AlphaFoldDB" id="A0A1I5K6V5"/>
<keyword evidence="9" id="KW-0479">Metal-binding</keyword>
<dbReference type="InterPro" id="IPR000086">
    <property type="entry name" value="NUDIX_hydrolase_dom"/>
</dbReference>
<feature type="binding site" evidence="9">
    <location>
        <position position="101"/>
    </location>
    <ligand>
        <name>Mg(2+)</name>
        <dbReference type="ChEBI" id="CHEBI:18420"/>
        <label>1</label>
    </ligand>
</feature>
<evidence type="ECO:0000256" key="6">
    <source>
        <dbReference type="ARBA" id="ARBA00022801"/>
    </source>
</evidence>